<sequence>MADFDTRYFARVDQPTAGNAALNLKKLSNEPVIEIEFVPLSSSGDLTLETDGDPLTADIDPDTRVNVYEFNSVTGEFELVGTYTFIYEFTGALPTNQSSGAGFIPNDLLPPAVPQPLDATVVTIIGYNGDTRAMFLPDFDATLAQMEGFKQGRIDLDGTNTTNKNVCFVKGVLLETPHGSRKVEDLTTDDVLLGRDGNHLPIAWIGRSSVEMIGFDLENKPVLFSQGCLGPNSPQSELAVSPQHHLVLSGDIVRQIFEADEVLAPAKGLTGLPGVRVMKGKRSVEYYHVMLARHEIITAQGIQTESFYPGPTAVRMLTPAQRASLFAVVPPLKDDPENGYGPTARKKITRREAERLVEAILADRKAKAIAAE</sequence>
<dbReference type="Pfam" id="PF13403">
    <property type="entry name" value="Hint_2"/>
    <property type="match status" value="1"/>
</dbReference>
<organism evidence="2 3">
    <name type="scientific">Yoonia litorea</name>
    <dbReference type="NCBI Taxonomy" id="1123755"/>
    <lineage>
        <taxon>Bacteria</taxon>
        <taxon>Pseudomonadati</taxon>
        <taxon>Pseudomonadota</taxon>
        <taxon>Alphaproteobacteria</taxon>
        <taxon>Rhodobacterales</taxon>
        <taxon>Paracoccaceae</taxon>
        <taxon>Yoonia</taxon>
    </lineage>
</organism>
<evidence type="ECO:0000313" key="2">
    <source>
        <dbReference type="EMBL" id="SFS12848.1"/>
    </source>
</evidence>
<name>A0A1I6MB79_9RHOB</name>
<dbReference type="OrthoDB" id="7795520at2"/>
<dbReference type="SUPFAM" id="SSF51294">
    <property type="entry name" value="Hedgehog/intein (Hint) domain"/>
    <property type="match status" value="1"/>
</dbReference>
<protein>
    <submittedName>
        <fullName evidence="2">Hint domain-containing protein</fullName>
    </submittedName>
</protein>
<evidence type="ECO:0000259" key="1">
    <source>
        <dbReference type="Pfam" id="PF13403"/>
    </source>
</evidence>
<gene>
    <name evidence="2" type="ORF">SAMN05444714_1468</name>
</gene>
<dbReference type="AlphaFoldDB" id="A0A1I6MB79"/>
<evidence type="ECO:0000313" key="3">
    <source>
        <dbReference type="Proteomes" id="UP000198926"/>
    </source>
</evidence>
<dbReference type="EMBL" id="FOZM01000001">
    <property type="protein sequence ID" value="SFS12848.1"/>
    <property type="molecule type" value="Genomic_DNA"/>
</dbReference>
<dbReference type="InterPro" id="IPR028992">
    <property type="entry name" value="Hedgehog/Intein_dom"/>
</dbReference>
<dbReference type="InterPro" id="IPR036844">
    <property type="entry name" value="Hint_dom_sf"/>
</dbReference>
<reference evidence="2 3" key="1">
    <citation type="submission" date="2016-10" db="EMBL/GenBank/DDBJ databases">
        <authorList>
            <person name="de Groot N.N."/>
        </authorList>
    </citation>
    <scope>NUCLEOTIDE SEQUENCE [LARGE SCALE GENOMIC DNA]</scope>
    <source>
        <strain evidence="2 3">DSM 29433</strain>
    </source>
</reference>
<dbReference type="STRING" id="1123755.SAMN05444714_1468"/>
<accession>A0A1I6MB79</accession>
<keyword evidence="3" id="KW-1185">Reference proteome</keyword>
<feature type="domain" description="Hedgehog/Intein (Hint)" evidence="1">
    <location>
        <begin position="166"/>
        <end position="310"/>
    </location>
</feature>
<dbReference type="Proteomes" id="UP000198926">
    <property type="component" value="Unassembled WGS sequence"/>
</dbReference>
<proteinExistence type="predicted"/>
<dbReference type="RefSeq" id="WP_090205831.1">
    <property type="nucleotide sequence ID" value="NZ_FOZM01000001.1"/>
</dbReference>